<sequence length="60" mass="7174">MKYGMNKFHCCATCTHFQAKKQSNGMKYLCVRLGYETKPTYTFNCWDPKESVRKLMNKRK</sequence>
<evidence type="ECO:0000313" key="1">
    <source>
        <dbReference type="EMBL" id="GGE60541.1"/>
    </source>
</evidence>
<gene>
    <name evidence="1" type="ORF">GCM10007140_08590</name>
</gene>
<reference evidence="1" key="2">
    <citation type="submission" date="2020-09" db="EMBL/GenBank/DDBJ databases">
        <authorList>
            <person name="Sun Q."/>
            <person name="Zhou Y."/>
        </authorList>
    </citation>
    <scope>NUCLEOTIDE SEQUENCE</scope>
    <source>
        <strain evidence="1">CGMCC 1.12698</strain>
    </source>
</reference>
<dbReference type="Proteomes" id="UP000605259">
    <property type="component" value="Unassembled WGS sequence"/>
</dbReference>
<accession>A0A917ENT2</accession>
<reference evidence="1" key="1">
    <citation type="journal article" date="2014" name="Int. J. Syst. Evol. Microbiol.">
        <title>Complete genome sequence of Corynebacterium casei LMG S-19264T (=DSM 44701T), isolated from a smear-ripened cheese.</title>
        <authorList>
            <consortium name="US DOE Joint Genome Institute (JGI-PGF)"/>
            <person name="Walter F."/>
            <person name="Albersmeier A."/>
            <person name="Kalinowski J."/>
            <person name="Ruckert C."/>
        </authorList>
    </citation>
    <scope>NUCLEOTIDE SEQUENCE</scope>
    <source>
        <strain evidence="1">CGMCC 1.12698</strain>
    </source>
</reference>
<organism evidence="1 2">
    <name type="scientific">Priestia taiwanensis</name>
    <dbReference type="NCBI Taxonomy" id="1347902"/>
    <lineage>
        <taxon>Bacteria</taxon>
        <taxon>Bacillati</taxon>
        <taxon>Bacillota</taxon>
        <taxon>Bacilli</taxon>
        <taxon>Bacillales</taxon>
        <taxon>Bacillaceae</taxon>
        <taxon>Priestia</taxon>
    </lineage>
</organism>
<protein>
    <submittedName>
        <fullName evidence="1">Uncharacterized protein</fullName>
    </submittedName>
</protein>
<evidence type="ECO:0000313" key="2">
    <source>
        <dbReference type="Proteomes" id="UP000605259"/>
    </source>
</evidence>
<proteinExistence type="predicted"/>
<dbReference type="AlphaFoldDB" id="A0A917ENT2"/>
<keyword evidence="2" id="KW-1185">Reference proteome</keyword>
<comment type="caution">
    <text evidence="1">The sequence shown here is derived from an EMBL/GenBank/DDBJ whole genome shotgun (WGS) entry which is preliminary data.</text>
</comment>
<name>A0A917ENT2_9BACI</name>
<dbReference type="EMBL" id="BMFK01000001">
    <property type="protein sequence ID" value="GGE60541.1"/>
    <property type="molecule type" value="Genomic_DNA"/>
</dbReference>